<dbReference type="GO" id="GO:0035267">
    <property type="term" value="C:NuA4 histone acetyltransferase complex"/>
    <property type="evidence" value="ECO:0007669"/>
    <property type="project" value="InterPro"/>
</dbReference>
<evidence type="ECO:0000256" key="2">
    <source>
        <dbReference type="ARBA" id="ARBA00006918"/>
    </source>
</evidence>
<feature type="region of interest" description="Disordered" evidence="10">
    <location>
        <begin position="1"/>
        <end position="26"/>
    </location>
</feature>
<dbReference type="GO" id="GO:0000812">
    <property type="term" value="C:Swr1 complex"/>
    <property type="evidence" value="ECO:0007669"/>
    <property type="project" value="TreeGrafter"/>
</dbReference>
<dbReference type="Gene3D" id="1.10.10.60">
    <property type="entry name" value="Homeodomain-like"/>
    <property type="match status" value="1"/>
</dbReference>
<evidence type="ECO:0000256" key="4">
    <source>
        <dbReference type="ARBA" id="ARBA00022853"/>
    </source>
</evidence>
<dbReference type="Pfam" id="PF16282">
    <property type="entry name" value="SANT_DAMP1_like"/>
    <property type="match status" value="1"/>
</dbReference>
<evidence type="ECO:0000256" key="8">
    <source>
        <dbReference type="ARBA" id="ARBA00025264"/>
    </source>
</evidence>
<evidence type="ECO:0000256" key="10">
    <source>
        <dbReference type="SAM" id="MobiDB-lite"/>
    </source>
</evidence>
<reference evidence="13" key="1">
    <citation type="journal article" date="2018" name="Nat. Microbiol.">
        <title>Leveraging single-cell genomics to expand the fungal tree of life.</title>
        <authorList>
            <person name="Ahrendt S.R."/>
            <person name="Quandt C.A."/>
            <person name="Ciobanu D."/>
            <person name="Clum A."/>
            <person name="Salamov A."/>
            <person name="Andreopoulos B."/>
            <person name="Cheng J.F."/>
            <person name="Woyke T."/>
            <person name="Pelin A."/>
            <person name="Henrissat B."/>
            <person name="Reynolds N.K."/>
            <person name="Benny G.L."/>
            <person name="Smith M.E."/>
            <person name="James T.Y."/>
            <person name="Grigoriev I.V."/>
        </authorList>
    </citation>
    <scope>NUCLEOTIDE SEQUENCE [LARGE SCALE GENOMIC DNA]</scope>
    <source>
        <strain evidence="13">RSA 468</strain>
    </source>
</reference>
<keyword evidence="13" id="KW-1185">Reference proteome</keyword>
<dbReference type="InterPro" id="IPR032563">
    <property type="entry name" value="DAMP1_SANT-like"/>
</dbReference>
<feature type="compositionally biased region" description="Low complexity" evidence="10">
    <location>
        <begin position="9"/>
        <end position="24"/>
    </location>
</feature>
<evidence type="ECO:0000256" key="3">
    <source>
        <dbReference type="ARBA" id="ARBA00019132"/>
    </source>
</evidence>
<sequence length="423" mass="47568">MASSDDNAPQTVPTTTTNTTTVTQRHQPLYPMEVSQDLFALIGGAPTVLIHKPSARPKPKPDDTQAAQWVWRGFTSSARNDDLVLYHWVKADEDPSDYHFAPFNQMIDVGEYTEVEYDLYLRDDDWTKAETAYLMDLCRQFDLRFVVVADRYEFPDKSRSMEDLKERYYSVQQKLLRGRHTAGPINDPGLQRDLAVYDYNKDREIERKSYLEVLYRRTRAQVQEEEALYIEARRLDQNEKRLTHERNALLRLLNAHETNLLLRQAGRKARRSGQPSNLAIGTGSAAHHLRLGGDVPAHLHLSSPLTGTIPPGSDDPGAAGLVDPAGLDSRDRQPPGAFIRSTRIAPVKISMSQKVLAYLDELNVPPRPVMATGPICAEFDRLQANILALLELKKHADKLEADVKQATARKAQLLGQDASATGH</sequence>
<organism evidence="12 13">
    <name type="scientific">Dimargaris cristalligena</name>
    <dbReference type="NCBI Taxonomy" id="215637"/>
    <lineage>
        <taxon>Eukaryota</taxon>
        <taxon>Fungi</taxon>
        <taxon>Fungi incertae sedis</taxon>
        <taxon>Zoopagomycota</taxon>
        <taxon>Kickxellomycotina</taxon>
        <taxon>Dimargaritomycetes</taxon>
        <taxon>Dimargaritales</taxon>
        <taxon>Dimargaritaceae</taxon>
        <taxon>Dimargaris</taxon>
    </lineage>
</organism>
<keyword evidence="9" id="KW-0175">Coiled coil</keyword>
<evidence type="ECO:0000256" key="5">
    <source>
        <dbReference type="ARBA" id="ARBA00023015"/>
    </source>
</evidence>
<evidence type="ECO:0000259" key="11">
    <source>
        <dbReference type="SMART" id="SM00717"/>
    </source>
</evidence>
<evidence type="ECO:0000256" key="6">
    <source>
        <dbReference type="ARBA" id="ARBA00023163"/>
    </source>
</evidence>
<keyword evidence="5" id="KW-0805">Transcription regulation</keyword>
<keyword evidence="6" id="KW-0804">Transcription</keyword>
<dbReference type="GO" id="GO:0003714">
    <property type="term" value="F:transcription corepressor activity"/>
    <property type="evidence" value="ECO:0007669"/>
    <property type="project" value="TreeGrafter"/>
</dbReference>
<name>A0A4P9ZTQ1_9FUNG</name>
<feature type="coiled-coil region" evidence="9">
    <location>
        <begin position="389"/>
        <end position="416"/>
    </location>
</feature>
<feature type="region of interest" description="Disordered" evidence="10">
    <location>
        <begin position="302"/>
        <end position="336"/>
    </location>
</feature>
<dbReference type="SMART" id="SM00717">
    <property type="entry name" value="SANT"/>
    <property type="match status" value="1"/>
</dbReference>
<dbReference type="GO" id="GO:0006281">
    <property type="term" value="P:DNA repair"/>
    <property type="evidence" value="ECO:0007669"/>
    <property type="project" value="InterPro"/>
</dbReference>
<dbReference type="EMBL" id="ML002754">
    <property type="protein sequence ID" value="RKP35930.1"/>
    <property type="molecule type" value="Genomic_DNA"/>
</dbReference>
<keyword evidence="4" id="KW-0156">Chromatin regulator</keyword>
<evidence type="ECO:0000313" key="13">
    <source>
        <dbReference type="Proteomes" id="UP000268162"/>
    </source>
</evidence>
<dbReference type="GO" id="GO:0006338">
    <property type="term" value="P:chromatin remodeling"/>
    <property type="evidence" value="ECO:0007669"/>
    <property type="project" value="InterPro"/>
</dbReference>
<accession>A0A4P9ZTQ1</accession>
<dbReference type="STRING" id="215637.A0A4P9ZTQ1"/>
<dbReference type="CDD" id="cd11658">
    <property type="entry name" value="SANT_DMAP1_like"/>
    <property type="match status" value="1"/>
</dbReference>
<protein>
    <recommendedName>
        <fullName evidence="3">SWR1-complex protein 4</fullName>
    </recommendedName>
</protein>
<evidence type="ECO:0000256" key="7">
    <source>
        <dbReference type="ARBA" id="ARBA00023242"/>
    </source>
</evidence>
<dbReference type="GO" id="GO:0000122">
    <property type="term" value="P:negative regulation of transcription by RNA polymerase II"/>
    <property type="evidence" value="ECO:0007669"/>
    <property type="project" value="TreeGrafter"/>
</dbReference>
<keyword evidence="7" id="KW-0539">Nucleus</keyword>
<comment type="function">
    <text evidence="8">Component of the SWR1 complex which mediates the ATP-dependent exchange of histone H2A for the H2A variant HZT1 leading to transcriptional regulation of selected genes by chromatin remodeling. Component of the NuA4 histone acetyltransferase complex which is involved in transcriptional activation of selected genes principally by acetylation of nucleosomal histone H4 and H2A. The NuA4 complex is also involved in DNA repair.</text>
</comment>
<dbReference type="AlphaFoldDB" id="A0A4P9ZTQ1"/>
<evidence type="ECO:0000256" key="9">
    <source>
        <dbReference type="SAM" id="Coils"/>
    </source>
</evidence>
<evidence type="ECO:0000256" key="1">
    <source>
        <dbReference type="ARBA" id="ARBA00004123"/>
    </source>
</evidence>
<dbReference type="InterPro" id="IPR027109">
    <property type="entry name" value="Swc4/Dmap1"/>
</dbReference>
<comment type="similarity">
    <text evidence="2">Belongs to the SWC4 family.</text>
</comment>
<comment type="subcellular location">
    <subcellularLocation>
        <location evidence="1">Nucleus</location>
    </subcellularLocation>
</comment>
<dbReference type="FunFam" id="1.10.10.60:FF:000087">
    <property type="entry name" value="DNA methyltransferase 1-associated protein 1"/>
    <property type="match status" value="1"/>
</dbReference>
<gene>
    <name evidence="12" type="ORF">BJ085DRAFT_15131</name>
</gene>
<dbReference type="PANTHER" id="PTHR12855">
    <property type="entry name" value="DNA METHYLTRANSFERASE 1-ASSOCIATED PROTEIN 1 FAMILY MEMBER"/>
    <property type="match status" value="1"/>
</dbReference>
<dbReference type="PANTHER" id="PTHR12855:SF10">
    <property type="entry name" value="DNA METHYLTRANSFERASE 1-ASSOCIATED PROTEIN 1"/>
    <property type="match status" value="1"/>
</dbReference>
<evidence type="ECO:0000313" key="12">
    <source>
        <dbReference type="EMBL" id="RKP35930.1"/>
    </source>
</evidence>
<proteinExistence type="inferred from homology"/>
<feature type="domain" description="Myb-like" evidence="11">
    <location>
        <begin position="122"/>
        <end position="174"/>
    </location>
</feature>
<dbReference type="Proteomes" id="UP000268162">
    <property type="component" value="Unassembled WGS sequence"/>
</dbReference>
<dbReference type="InterPro" id="IPR001005">
    <property type="entry name" value="SANT/Myb"/>
</dbReference>